<evidence type="ECO:0000313" key="1">
    <source>
        <dbReference type="EMBL" id="KKN32170.1"/>
    </source>
</evidence>
<sequence>MRPLFERYGISEARPLADGGIAGIALPFNVSDQRPGAAFMDDGTLRFFAYKVYDPGMFDTQLAQTDYGGRVQFQWTHGGRSPENMTGEALAQIPIGRVTQLQATPTLLMFQAVFNSTSLAQEIQKAVSSNDLREVSAGVWIDEFEFDVDSEGNDFVRITEGRVRDISVVDLAQFTETRILEHLSHQEHHALPSGVEVAPGVSPTEALRGVLQTYSQGADLPVTPFGTPAQSSQTRAIVQPPRRTTTTTGRDDAKDITVLRADWGALWAAYNDLATENRLLHGQVETEALRKGGS</sequence>
<reference evidence="1" key="1">
    <citation type="journal article" date="2015" name="Nature">
        <title>Complex archaea that bridge the gap between prokaryotes and eukaryotes.</title>
        <authorList>
            <person name="Spang A."/>
            <person name="Saw J.H."/>
            <person name="Jorgensen S.L."/>
            <person name="Zaremba-Niedzwiedzka K."/>
            <person name="Martijn J."/>
            <person name="Lind A.E."/>
            <person name="van Eijk R."/>
            <person name="Schleper C."/>
            <person name="Guy L."/>
            <person name="Ettema T.J."/>
        </authorList>
    </citation>
    <scope>NUCLEOTIDE SEQUENCE</scope>
</reference>
<protein>
    <submittedName>
        <fullName evidence="1">Uncharacterized protein</fullName>
    </submittedName>
</protein>
<gene>
    <name evidence="1" type="ORF">LCGC14_0816670</name>
</gene>
<proteinExistence type="predicted"/>
<name>A0A0F9PJZ2_9ZZZZ</name>
<dbReference type="EMBL" id="LAZR01002272">
    <property type="protein sequence ID" value="KKN32170.1"/>
    <property type="molecule type" value="Genomic_DNA"/>
</dbReference>
<dbReference type="AlphaFoldDB" id="A0A0F9PJZ2"/>
<comment type="caution">
    <text evidence="1">The sequence shown here is derived from an EMBL/GenBank/DDBJ whole genome shotgun (WGS) entry which is preliminary data.</text>
</comment>
<accession>A0A0F9PJZ2</accession>
<organism evidence="1">
    <name type="scientific">marine sediment metagenome</name>
    <dbReference type="NCBI Taxonomy" id="412755"/>
    <lineage>
        <taxon>unclassified sequences</taxon>
        <taxon>metagenomes</taxon>
        <taxon>ecological metagenomes</taxon>
    </lineage>
</organism>